<proteinExistence type="inferred from homology"/>
<evidence type="ECO:0000256" key="9">
    <source>
        <dbReference type="HAMAP-Rule" id="MF_00625"/>
    </source>
</evidence>
<keyword evidence="8 9" id="KW-0711">Selenium</keyword>
<reference evidence="12" key="1">
    <citation type="submission" date="2022-08" db="EMBL/GenBank/DDBJ databases">
        <authorList>
            <person name="Dzunkova M."/>
            <person name="La Clair J."/>
            <person name="Tyml T."/>
            <person name="Doud D."/>
            <person name="Schulz F."/>
            <person name="Piquer S."/>
            <person name="Porcel Sanchis D."/>
            <person name="Osborn A."/>
            <person name="Robinson D."/>
            <person name="Louie K.B."/>
            <person name="Bowen B.P."/>
            <person name="Bowers R."/>
            <person name="Lee J."/>
            <person name="Arnau Llombart V."/>
            <person name="Diaz Villanueva W."/>
            <person name="Gosliner T."/>
            <person name="Northen T."/>
            <person name="Cheng J.-F."/>
            <person name="Burkart M.D."/>
            <person name="Woyke T."/>
        </authorList>
    </citation>
    <scope>NUCLEOTIDE SEQUENCE</scope>
    <source>
        <strain evidence="12">Df01</strain>
    </source>
</reference>
<dbReference type="Proteomes" id="UP001168167">
    <property type="component" value="Unassembled WGS sequence"/>
</dbReference>
<comment type="function">
    <text evidence="9">Synthesizes selenophosphate from selenide and ATP.</text>
</comment>
<feature type="binding site" evidence="9">
    <location>
        <position position="95"/>
    </location>
    <ligand>
        <name>Mg(2+)</name>
        <dbReference type="ChEBI" id="CHEBI:18420"/>
    </ligand>
</feature>
<evidence type="ECO:0000259" key="11">
    <source>
        <dbReference type="Pfam" id="PF02769"/>
    </source>
</evidence>
<keyword evidence="13" id="KW-1185">Reference proteome</keyword>
<dbReference type="NCBIfam" id="NF002098">
    <property type="entry name" value="PRK00943.1"/>
    <property type="match status" value="1"/>
</dbReference>
<comment type="similarity">
    <text evidence="1 9">Belongs to the selenophosphate synthase 1 family. Class I subfamily.</text>
</comment>
<reference evidence="12" key="2">
    <citation type="journal article" date="2023" name="Microbiome">
        <title>Synthase-selected sorting approach identifies a beta-lactone synthase in a nudibranch symbiotic bacterium.</title>
        <authorList>
            <person name="Dzunkova M."/>
            <person name="La Clair J.J."/>
            <person name="Tyml T."/>
            <person name="Doud D."/>
            <person name="Schulz F."/>
            <person name="Piquer-Esteban S."/>
            <person name="Porcel Sanchis D."/>
            <person name="Osborn A."/>
            <person name="Robinson D."/>
            <person name="Louie K.B."/>
            <person name="Bowen B.P."/>
            <person name="Bowers R.M."/>
            <person name="Lee J."/>
            <person name="Arnau V."/>
            <person name="Diaz-Villanueva W."/>
            <person name="Stepanauskas R."/>
            <person name="Gosliner T."/>
            <person name="Date S.V."/>
            <person name="Northen T.R."/>
            <person name="Cheng J.F."/>
            <person name="Burkart M.D."/>
            <person name="Woyke T."/>
        </authorList>
    </citation>
    <scope>NUCLEOTIDE SEQUENCE</scope>
    <source>
        <strain evidence="12">Df01</strain>
    </source>
</reference>
<gene>
    <name evidence="9 12" type="primary">selD</name>
    <name evidence="12" type="ORF">NQX30_07185</name>
</gene>
<feature type="domain" description="PurM-like N-terminal" evidence="10">
    <location>
        <begin position="54"/>
        <end position="160"/>
    </location>
</feature>
<dbReference type="PANTHER" id="PTHR10256:SF0">
    <property type="entry name" value="INACTIVE SELENIDE, WATER DIKINASE-LIKE PROTEIN-RELATED"/>
    <property type="match status" value="1"/>
</dbReference>
<evidence type="ECO:0000256" key="6">
    <source>
        <dbReference type="ARBA" id="ARBA00022840"/>
    </source>
</evidence>
<feature type="binding site" description="in other chain" evidence="9">
    <location>
        <begin position="52"/>
        <end position="54"/>
    </location>
    <ligand>
        <name>ATP</name>
        <dbReference type="ChEBI" id="CHEBI:30616"/>
        <note>ligand shared between dimeric partners</note>
    </ligand>
</feature>
<dbReference type="Gene3D" id="3.90.650.10">
    <property type="entry name" value="PurM-like C-terminal domain"/>
    <property type="match status" value="1"/>
</dbReference>
<keyword evidence="2 9" id="KW-0808">Transferase</keyword>
<keyword evidence="3 9" id="KW-0479">Metal-binding</keyword>
<comment type="cofactor">
    <cofactor evidence="9">
        <name>Mg(2+)</name>
        <dbReference type="ChEBI" id="CHEBI:18420"/>
    </cofactor>
    <text evidence="9">Binds 1 Mg(2+) ion per monomer.</text>
</comment>
<keyword evidence="7 9" id="KW-0460">Magnesium</keyword>
<dbReference type="SUPFAM" id="SSF56042">
    <property type="entry name" value="PurM C-terminal domain-like"/>
    <property type="match status" value="1"/>
</dbReference>
<dbReference type="InterPro" id="IPR036921">
    <property type="entry name" value="PurM-like_N_sf"/>
</dbReference>
<evidence type="ECO:0000256" key="7">
    <source>
        <dbReference type="ARBA" id="ARBA00022842"/>
    </source>
</evidence>
<feature type="binding site" evidence="9">
    <location>
        <position position="55"/>
    </location>
    <ligand>
        <name>Mg(2+)</name>
        <dbReference type="ChEBI" id="CHEBI:18420"/>
    </ligand>
</feature>
<dbReference type="Gene3D" id="3.30.1330.10">
    <property type="entry name" value="PurM-like, N-terminal domain"/>
    <property type="match status" value="1"/>
</dbReference>
<dbReference type="InterPro" id="IPR010918">
    <property type="entry name" value="PurM-like_C_dom"/>
</dbReference>
<evidence type="ECO:0000256" key="5">
    <source>
        <dbReference type="ARBA" id="ARBA00022777"/>
    </source>
</evidence>
<dbReference type="GO" id="GO:0004756">
    <property type="term" value="F:selenide, water dikinase activity"/>
    <property type="evidence" value="ECO:0007669"/>
    <property type="project" value="UniProtKB-EC"/>
</dbReference>
<sequence>MTTDYKTRLTTLATTGGCGCKIAPRQLRDILDQAGIIAPMDTPEALLVGSDGADDAAVWQLNNDCAIAATADFFAPMVDSPRDFGRIAATNALSDIYAMGARPLLALALTAMPRNKISSKDIANILAGGRETCRAAGVVIAGGHSIDTAEPLYGLAVLGQAHPNHILTNGGAKVGDTVILGKSLGVGLMSAAHKKSELTESDYAQMVESMTQLNSAGTELATIDGVHAMTDVTGFGLLGHMLEMCKASNCQAHLNSAAVPCFERARQLAQDGAATGASTRNWQSYGNDIHGNFEQWQRTLLTDPQTAGGLLIACAPTATKKVIASLRKNGSTVACVVAHMEEGNGIFIS</sequence>
<feature type="binding site" evidence="9">
    <location>
        <begin position="143"/>
        <end position="145"/>
    </location>
    <ligand>
        <name>ATP</name>
        <dbReference type="ChEBI" id="CHEBI:30616"/>
        <note>ligand shared between dimeric partners</note>
    </ligand>
</feature>
<dbReference type="EMBL" id="JANQAO010000004">
    <property type="protein sequence ID" value="MDM5148144.1"/>
    <property type="molecule type" value="Genomic_DNA"/>
</dbReference>
<comment type="catalytic activity">
    <reaction evidence="9">
        <text>hydrogenselenide + ATP + H2O = selenophosphate + AMP + phosphate + 2 H(+)</text>
        <dbReference type="Rhea" id="RHEA:18737"/>
        <dbReference type="ChEBI" id="CHEBI:15377"/>
        <dbReference type="ChEBI" id="CHEBI:15378"/>
        <dbReference type="ChEBI" id="CHEBI:16144"/>
        <dbReference type="ChEBI" id="CHEBI:29317"/>
        <dbReference type="ChEBI" id="CHEBI:30616"/>
        <dbReference type="ChEBI" id="CHEBI:43474"/>
        <dbReference type="ChEBI" id="CHEBI:456215"/>
        <dbReference type="EC" id="2.7.9.3"/>
    </reaction>
</comment>
<comment type="caution">
    <text evidence="12">The sequence shown here is derived from an EMBL/GenBank/DDBJ whole genome shotgun (WGS) entry which is preliminary data.</text>
</comment>
<evidence type="ECO:0000313" key="12">
    <source>
        <dbReference type="EMBL" id="MDM5148144.1"/>
    </source>
</evidence>
<feature type="active site" evidence="9">
    <location>
        <position position="18"/>
    </location>
</feature>
<dbReference type="PANTHER" id="PTHR10256">
    <property type="entry name" value="SELENIDE, WATER DIKINASE"/>
    <property type="match status" value="1"/>
</dbReference>
<dbReference type="PIRSF" id="PIRSF036407">
    <property type="entry name" value="Selenphspht_syn"/>
    <property type="match status" value="1"/>
</dbReference>
<dbReference type="HAMAP" id="MF_00625">
    <property type="entry name" value="SelD"/>
    <property type="match status" value="1"/>
</dbReference>
<accession>A0ABT7QN52</accession>
<keyword evidence="4 9" id="KW-0547">Nucleotide-binding</keyword>
<dbReference type="EC" id="2.7.9.3" evidence="9"/>
<evidence type="ECO:0000256" key="1">
    <source>
        <dbReference type="ARBA" id="ARBA00008026"/>
    </source>
</evidence>
<feature type="binding site" description="in other chain" evidence="9">
    <location>
        <position position="95"/>
    </location>
    <ligand>
        <name>ATP</name>
        <dbReference type="ChEBI" id="CHEBI:30616"/>
        <note>ligand shared between dimeric partners</note>
    </ligand>
</feature>
<dbReference type="InterPro" id="IPR016188">
    <property type="entry name" value="PurM-like_N"/>
</dbReference>
<keyword evidence="6 9" id="KW-0067">ATP-binding</keyword>
<dbReference type="SUPFAM" id="SSF55326">
    <property type="entry name" value="PurM N-terminal domain-like"/>
    <property type="match status" value="1"/>
</dbReference>
<dbReference type="NCBIfam" id="TIGR00476">
    <property type="entry name" value="selD"/>
    <property type="match status" value="1"/>
</dbReference>
<dbReference type="Pfam" id="PF00586">
    <property type="entry name" value="AIRS"/>
    <property type="match status" value="1"/>
</dbReference>
<dbReference type="CDD" id="cd02195">
    <property type="entry name" value="SelD"/>
    <property type="match status" value="1"/>
</dbReference>
<comment type="subunit">
    <text evidence="9">Homodimer.</text>
</comment>
<dbReference type="PROSITE" id="PS51257">
    <property type="entry name" value="PROKAR_LIPOPROTEIN"/>
    <property type="match status" value="1"/>
</dbReference>
<evidence type="ECO:0000256" key="2">
    <source>
        <dbReference type="ARBA" id="ARBA00022679"/>
    </source>
</evidence>
<dbReference type="InterPro" id="IPR004536">
    <property type="entry name" value="SPS/SelD"/>
</dbReference>
<feature type="binding site" evidence="9">
    <location>
        <position position="231"/>
    </location>
    <ligand>
        <name>Mg(2+)</name>
        <dbReference type="ChEBI" id="CHEBI:18420"/>
    </ligand>
</feature>
<keyword evidence="5 9" id="KW-0418">Kinase</keyword>
<dbReference type="Pfam" id="PF02769">
    <property type="entry name" value="AIRS_C"/>
    <property type="match status" value="1"/>
</dbReference>
<organism evidence="12 13">
    <name type="scientific">Candidatus Doriopsillibacter californiensis</name>
    <dbReference type="NCBI Taxonomy" id="2970740"/>
    <lineage>
        <taxon>Bacteria</taxon>
        <taxon>Pseudomonadati</taxon>
        <taxon>Pseudomonadota</taxon>
        <taxon>Gammaproteobacteria</taxon>
        <taxon>Candidatus Tethybacterales</taxon>
        <taxon>Candidatus Persebacteraceae</taxon>
        <taxon>Candidatus Doriopsillibacter</taxon>
    </lineage>
</organism>
<feature type="binding site" description="in other chain" evidence="9">
    <location>
        <position position="72"/>
    </location>
    <ligand>
        <name>ATP</name>
        <dbReference type="ChEBI" id="CHEBI:30616"/>
        <note>ligand shared between dimeric partners</note>
    </ligand>
</feature>
<dbReference type="InterPro" id="IPR036676">
    <property type="entry name" value="PurM-like_C_sf"/>
</dbReference>
<dbReference type="InterPro" id="IPR023061">
    <property type="entry name" value="SelD_I"/>
</dbReference>
<feature type="site" description="Important for catalytic activity" evidence="9">
    <location>
        <position position="21"/>
    </location>
</feature>
<protein>
    <recommendedName>
        <fullName evidence="9">Selenide, water dikinase</fullName>
        <ecNumber evidence="9">2.7.9.3</ecNumber>
    </recommendedName>
    <alternativeName>
        <fullName evidence="9">Selenium donor protein</fullName>
    </alternativeName>
    <alternativeName>
        <fullName evidence="9">Selenophosphate synthase</fullName>
    </alternativeName>
</protein>
<evidence type="ECO:0000256" key="3">
    <source>
        <dbReference type="ARBA" id="ARBA00022723"/>
    </source>
</evidence>
<name>A0ABT7QN52_9GAMM</name>
<evidence type="ECO:0000256" key="4">
    <source>
        <dbReference type="ARBA" id="ARBA00022741"/>
    </source>
</evidence>
<evidence type="ECO:0000259" key="10">
    <source>
        <dbReference type="Pfam" id="PF00586"/>
    </source>
</evidence>
<evidence type="ECO:0000256" key="8">
    <source>
        <dbReference type="ARBA" id="ARBA00023266"/>
    </source>
</evidence>
<feature type="binding site" description="in other chain" evidence="9">
    <location>
        <position position="21"/>
    </location>
    <ligand>
        <name>ATP</name>
        <dbReference type="ChEBI" id="CHEBI:30616"/>
        <note>ligand shared between dimeric partners</note>
    </ligand>
</feature>
<feature type="domain" description="PurM-like C-terminal" evidence="11">
    <location>
        <begin position="173"/>
        <end position="346"/>
    </location>
</feature>
<evidence type="ECO:0000313" key="13">
    <source>
        <dbReference type="Proteomes" id="UP001168167"/>
    </source>
</evidence>